<dbReference type="Proteomes" id="UP000186855">
    <property type="component" value="Unassembled WGS sequence"/>
</dbReference>
<sequence length="153" mass="16065">MAAGSRLVALCSPEEDRDARLAASHASPMSLTEDASGSSAPASARGPVETDSVTKRSCGSDVEGTGRSGRFVLRALSSAIPESLSCQPRPSGSADAVRMSAMVPRPSVVMLTARMRSAWRKEPSAEGVWLRAPSMRILSSRPPRDQPVVAMVS</sequence>
<protein>
    <submittedName>
        <fullName evidence="2">Uncharacterized protein</fullName>
    </submittedName>
</protein>
<feature type="non-terminal residue" evidence="2">
    <location>
        <position position="153"/>
    </location>
</feature>
<evidence type="ECO:0000313" key="3">
    <source>
        <dbReference type="Proteomes" id="UP000186855"/>
    </source>
</evidence>
<proteinExistence type="predicted"/>
<accession>A0A1Q8W3L0</accession>
<dbReference type="AlphaFoldDB" id="A0A1Q8W3L0"/>
<dbReference type="EMBL" id="MSKI01000017">
    <property type="protein sequence ID" value="OLO56384.1"/>
    <property type="molecule type" value="Genomic_DNA"/>
</dbReference>
<feature type="compositionally biased region" description="Low complexity" evidence="1">
    <location>
        <begin position="35"/>
        <end position="47"/>
    </location>
</feature>
<name>A0A1Q8W3L0_9ACTO</name>
<feature type="region of interest" description="Disordered" evidence="1">
    <location>
        <begin position="1"/>
        <end position="65"/>
    </location>
</feature>
<organism evidence="2 3">
    <name type="scientific">Actinomyces oris</name>
    <dbReference type="NCBI Taxonomy" id="544580"/>
    <lineage>
        <taxon>Bacteria</taxon>
        <taxon>Bacillati</taxon>
        <taxon>Actinomycetota</taxon>
        <taxon>Actinomycetes</taxon>
        <taxon>Actinomycetales</taxon>
        <taxon>Actinomycetaceae</taxon>
        <taxon>Actinomyces</taxon>
    </lineage>
</organism>
<comment type="caution">
    <text evidence="2">The sequence shown here is derived from an EMBL/GenBank/DDBJ whole genome shotgun (WGS) entry which is preliminary data.</text>
</comment>
<reference evidence="2 3" key="1">
    <citation type="submission" date="2016-12" db="EMBL/GenBank/DDBJ databases">
        <title>Genomic comparison of strains in the 'Actinomyces naeslundii' group.</title>
        <authorList>
            <person name="Mughal S.R."/>
            <person name="Do T."/>
            <person name="Gilbert S.C."/>
            <person name="Witherden E.A."/>
            <person name="Didelot X."/>
            <person name="Beighton D."/>
        </authorList>
    </citation>
    <scope>NUCLEOTIDE SEQUENCE [LARGE SCALE GENOMIC DNA]</scope>
    <source>
        <strain evidence="2 3">S24V</strain>
    </source>
</reference>
<gene>
    <name evidence="2" type="ORF">BKH30_01885</name>
</gene>
<evidence type="ECO:0000313" key="2">
    <source>
        <dbReference type="EMBL" id="OLO56384.1"/>
    </source>
</evidence>
<evidence type="ECO:0000256" key="1">
    <source>
        <dbReference type="SAM" id="MobiDB-lite"/>
    </source>
</evidence>